<dbReference type="InParanoid" id="G0MD83"/>
<dbReference type="GO" id="GO:0031462">
    <property type="term" value="C:Cul2-RING ubiquitin ligase complex"/>
    <property type="evidence" value="ECO:0007669"/>
    <property type="project" value="TreeGrafter"/>
</dbReference>
<organism evidence="3">
    <name type="scientific">Caenorhabditis brenneri</name>
    <name type="common">Nematode worm</name>
    <dbReference type="NCBI Taxonomy" id="135651"/>
    <lineage>
        <taxon>Eukaryota</taxon>
        <taxon>Metazoa</taxon>
        <taxon>Ecdysozoa</taxon>
        <taxon>Nematoda</taxon>
        <taxon>Chromadorea</taxon>
        <taxon>Rhabditida</taxon>
        <taxon>Rhabditina</taxon>
        <taxon>Rhabditomorpha</taxon>
        <taxon>Rhabditoidea</taxon>
        <taxon>Rhabditidae</taxon>
        <taxon>Peloderinae</taxon>
        <taxon>Caenorhabditis</taxon>
    </lineage>
</organism>
<name>G0MD83_CAEBE</name>
<evidence type="ECO:0000313" key="2">
    <source>
        <dbReference type="EMBL" id="EGT49778.1"/>
    </source>
</evidence>
<dbReference type="SUPFAM" id="SSF52047">
    <property type="entry name" value="RNI-like"/>
    <property type="match status" value="1"/>
</dbReference>
<dbReference type="InterPro" id="IPR032675">
    <property type="entry name" value="LRR_dom_sf"/>
</dbReference>
<dbReference type="Gene3D" id="3.80.10.10">
    <property type="entry name" value="Ribonuclease Inhibitor"/>
    <property type="match status" value="1"/>
</dbReference>
<dbReference type="AlphaFoldDB" id="G0MD83"/>
<dbReference type="InterPro" id="IPR056845">
    <property type="entry name" value="LRR_Zer-1"/>
</dbReference>
<dbReference type="EMBL" id="GL379790">
    <property type="protein sequence ID" value="EGT49778.1"/>
    <property type="molecule type" value="Genomic_DNA"/>
</dbReference>
<accession>G0MD83</accession>
<dbReference type="Proteomes" id="UP000008068">
    <property type="component" value="Unassembled WGS sequence"/>
</dbReference>
<evidence type="ECO:0000313" key="3">
    <source>
        <dbReference type="Proteomes" id="UP000008068"/>
    </source>
</evidence>
<protein>
    <recommendedName>
        <fullName evidence="1">Zer-1-like leucine-rich repeats region domain-containing protein</fullName>
    </recommendedName>
</protein>
<dbReference type="Pfam" id="PF25013">
    <property type="entry name" value="LRR_Zer-1"/>
    <property type="match status" value="1"/>
</dbReference>
<proteinExistence type="predicted"/>
<feature type="domain" description="Zer-1-like leucine-rich repeats region" evidence="1">
    <location>
        <begin position="172"/>
        <end position="261"/>
    </location>
</feature>
<dbReference type="OrthoDB" id="5884753at2759"/>
<dbReference type="HOGENOM" id="CLU_642869_0_0_1"/>
<dbReference type="PANTHER" id="PTHR12904">
    <property type="match status" value="1"/>
</dbReference>
<evidence type="ECO:0000259" key="1">
    <source>
        <dbReference type="Pfam" id="PF25013"/>
    </source>
</evidence>
<keyword evidence="3" id="KW-1185">Reference proteome</keyword>
<reference evidence="3" key="1">
    <citation type="submission" date="2011-07" db="EMBL/GenBank/DDBJ databases">
        <authorList>
            <consortium name="Caenorhabditis brenneri Sequencing and Analysis Consortium"/>
            <person name="Wilson R.K."/>
        </authorList>
    </citation>
    <scope>NUCLEOTIDE SEQUENCE [LARGE SCALE GENOMIC DNA]</scope>
    <source>
        <strain evidence="3">PB2801</strain>
    </source>
</reference>
<dbReference type="InterPro" id="IPR051341">
    <property type="entry name" value="Zyg-11_UBL_adapter"/>
</dbReference>
<sequence length="427" mass="49606">MVAVKLKDLAMDKVVDLLIAEQIRLPSITPDNSEFSNLLYKSLRQKTILTPFLLEEFQKLTITQVELMSCMFDAMDILLLKTQPVRKLAVNDIDQTTGGGKYFDERKQTIDMYTLLGDTLRNCHRLTHLDLRGVQHQWLVDWMRKIGENLLNMQYLAVTHQNLRASDVFLLVRRFPNLTYLDISCSSVESLRGIAELHRLKTLILFNTPLPKRTEFYQREQSFKLYQLEHLDLSVSSHEQNMSNIIGAILPSLVSLDCYNTKFSERQLVKVLGQHRFLKKMGLLGTDAINHPIVDLLEKMTIPTVSTGLTLLEQFIEERRPYVVFLVELRMISIIEEKFVEQDKDELRGLVKLACKVFKTFNYEHCTQFAALQCLDILTKDNRVSILLKREKAMIVNTLFPCHPKYQPTFTAIKWRILNQLNENVNV</sequence>
<gene>
    <name evidence="2" type="ORF">CAEBREN_22773</name>
</gene>
<dbReference type="PANTHER" id="PTHR12904:SF28">
    <property type="entry name" value="ATP SYNTHASE SUBUNIT ALPHA-RELATED"/>
    <property type="match status" value="1"/>
</dbReference>
<dbReference type="eggNOG" id="KOG3665">
    <property type="taxonomic scope" value="Eukaryota"/>
</dbReference>